<evidence type="ECO:0000259" key="4">
    <source>
        <dbReference type="PROSITE" id="PS51755"/>
    </source>
</evidence>
<sequence>MQNTEYHFSGFQFQPERNLLISDSHSVILEQRVCALLVVFCKSHNKELSKAEIIEAVWPDRVVNEDSLSVAISKLRKVLSDNRHNPFYVKTLSGRGYQWLQEVTSQKAEVEPSRPKEPSAQIHKSKAKPRKYHTGLVILATTALALLTVGALHLFNAPSKQNEKSEFPKAITEQHNQAREALEVVDTEHQRKAISIARDVIKLTPDYIPAYLTVAEAKLNLSMLNSYRDIGIYRDEVSSIVDFIIEKDPANGRAWLLRAWLSHIADWEFEAAQAAYLNALKYSPDDPLVYQGYSEFLLAIGDFKQAEEFLDELRRKNPDYYRYLNMSYVYLLKGEYDLAKAEVQRIANSEAESRLSPRVLNRIAILTEDKDATFRTLKQMMIEQELSPEQITHYENLFHTQGLTSVYQELLDKRIEANLGHHLPPLSWARYALIAGDFDQAIHWLERAIEIKQPAAVFIPIDPLYEPLNQHSKFDGIKSKMQSYIRN</sequence>
<accession>A0ABN5ASF5</accession>
<dbReference type="Gene3D" id="1.25.40.10">
    <property type="entry name" value="Tetratricopeptide repeat domain"/>
    <property type="match status" value="1"/>
</dbReference>
<dbReference type="InterPro" id="IPR011990">
    <property type="entry name" value="TPR-like_helical_dom_sf"/>
</dbReference>
<dbReference type="InterPro" id="IPR001867">
    <property type="entry name" value="OmpR/PhoB-type_DNA-bd"/>
</dbReference>
<dbReference type="PROSITE" id="PS51755">
    <property type="entry name" value="OMPR_PHOB"/>
    <property type="match status" value="1"/>
</dbReference>
<keyword evidence="3" id="KW-0472">Membrane</keyword>
<evidence type="ECO:0000256" key="1">
    <source>
        <dbReference type="ARBA" id="ARBA00023125"/>
    </source>
</evidence>
<dbReference type="InterPro" id="IPR036388">
    <property type="entry name" value="WH-like_DNA-bd_sf"/>
</dbReference>
<keyword evidence="1 2" id="KW-0238">DNA-binding</keyword>
<evidence type="ECO:0000313" key="5">
    <source>
        <dbReference type="EMBL" id="ASG66838.1"/>
    </source>
</evidence>
<proteinExistence type="predicted"/>
<feature type="transmembrane region" description="Helical" evidence="3">
    <location>
        <begin position="134"/>
        <end position="155"/>
    </location>
</feature>
<keyword evidence="6" id="KW-1185">Reference proteome</keyword>
<dbReference type="CDD" id="cd00383">
    <property type="entry name" value="trans_reg_C"/>
    <property type="match status" value="1"/>
</dbReference>
<dbReference type="InterPro" id="IPR016032">
    <property type="entry name" value="Sig_transdc_resp-reg_C-effctor"/>
</dbReference>
<dbReference type="EMBL" id="CP022133">
    <property type="protein sequence ID" value="ASG66838.1"/>
    <property type="molecule type" value="Genomic_DNA"/>
</dbReference>
<dbReference type="RefSeq" id="WP_088769287.1">
    <property type="nucleotide sequence ID" value="NZ_CP022133.1"/>
</dbReference>
<organism evidence="5 6">
    <name type="scientific">Idiomarina piscisalsi</name>
    <dbReference type="NCBI Taxonomy" id="1096243"/>
    <lineage>
        <taxon>Bacteria</taxon>
        <taxon>Pseudomonadati</taxon>
        <taxon>Pseudomonadota</taxon>
        <taxon>Gammaproteobacteria</taxon>
        <taxon>Alteromonadales</taxon>
        <taxon>Idiomarinaceae</taxon>
        <taxon>Idiomarina</taxon>
    </lineage>
</organism>
<dbReference type="Pfam" id="PF14559">
    <property type="entry name" value="TPR_19"/>
    <property type="match status" value="1"/>
</dbReference>
<feature type="DNA-binding region" description="OmpR/PhoB-type" evidence="2">
    <location>
        <begin position="3"/>
        <end position="101"/>
    </location>
</feature>
<keyword evidence="3" id="KW-1133">Transmembrane helix</keyword>
<dbReference type="SMART" id="SM00862">
    <property type="entry name" value="Trans_reg_C"/>
    <property type="match status" value="1"/>
</dbReference>
<evidence type="ECO:0000313" key="6">
    <source>
        <dbReference type="Proteomes" id="UP000197717"/>
    </source>
</evidence>
<reference evidence="5 6" key="1">
    <citation type="submission" date="2017-06" db="EMBL/GenBank/DDBJ databases">
        <title>Complete genome sequence of Idiomarina piscisalsi strain 10PY1A isolated from soil of Soudi Arabia.</title>
        <authorList>
            <person name="Kim M.-C."/>
            <person name="Jung B.K."/>
            <person name="Budiyanto F."/>
            <person name="Nzila A."/>
            <person name="Shin J.-H."/>
        </authorList>
    </citation>
    <scope>NUCLEOTIDE SEQUENCE [LARGE SCALE GENOMIC DNA]</scope>
    <source>
        <strain evidence="5 6">10PY1A</strain>
    </source>
</reference>
<name>A0ABN5ASF5_9GAMM</name>
<dbReference type="SUPFAM" id="SSF46894">
    <property type="entry name" value="C-terminal effector domain of the bipartite response regulators"/>
    <property type="match status" value="1"/>
</dbReference>
<dbReference type="SUPFAM" id="SSF48452">
    <property type="entry name" value="TPR-like"/>
    <property type="match status" value="1"/>
</dbReference>
<protein>
    <recommendedName>
        <fullName evidence="4">OmpR/PhoB-type domain-containing protein</fullName>
    </recommendedName>
</protein>
<dbReference type="Proteomes" id="UP000197717">
    <property type="component" value="Chromosome"/>
</dbReference>
<gene>
    <name evidence="5" type="ORF">CEW91_12125</name>
</gene>
<evidence type="ECO:0000256" key="2">
    <source>
        <dbReference type="PROSITE-ProRule" id="PRU01091"/>
    </source>
</evidence>
<dbReference type="Gene3D" id="1.10.10.10">
    <property type="entry name" value="Winged helix-like DNA-binding domain superfamily/Winged helix DNA-binding domain"/>
    <property type="match status" value="1"/>
</dbReference>
<keyword evidence="3" id="KW-0812">Transmembrane</keyword>
<dbReference type="Pfam" id="PF00486">
    <property type="entry name" value="Trans_reg_C"/>
    <property type="match status" value="1"/>
</dbReference>
<feature type="domain" description="OmpR/PhoB-type" evidence="4">
    <location>
        <begin position="3"/>
        <end position="101"/>
    </location>
</feature>
<evidence type="ECO:0000256" key="3">
    <source>
        <dbReference type="SAM" id="Phobius"/>
    </source>
</evidence>